<evidence type="ECO:0000313" key="2">
    <source>
        <dbReference type="EMBL" id="BDT62517.1"/>
    </source>
</evidence>
<accession>A0A9C7CF49</accession>
<reference evidence="2" key="1">
    <citation type="submission" date="2022-10" db="EMBL/GenBank/DDBJ databases">
        <title>Genome sequences of endogenous nimaviruses in decapod crustaceans.</title>
        <authorList>
            <person name="Kawato S."/>
            <person name="Nozaki R."/>
            <person name="Kondo H."/>
            <person name="Hirono I."/>
        </authorList>
    </citation>
    <scope>NUCLEOTIDE SEQUENCE</scope>
    <source>
        <strain evidence="2">Okinawa2016</strain>
    </source>
</reference>
<feature type="compositionally biased region" description="Low complexity" evidence="1">
    <location>
        <begin position="75"/>
        <end position="84"/>
    </location>
</feature>
<sequence length="318" mass="36112">MSVKRQNRLSGYVFSNIAEERNDNSSFAVWIKGITDMVYQTKEEPNSSFVARAKGFGRQVSITGEGAEKFEGSQTTSSVTSEETSAVREPSVRKRDSKNAKSPPVNVSDVQGTLRSPVAVFGSLCSAVIRQLSRTVFGYASWLLFYFTADPSTDSEKRHFQSRVDYHRSDDIPFAYSENDVIDVCGVKYFPVICKSYMASDLDCQIIQMEMKNGLLHWIIMPNIFRQKEDLVCLVKTVDWSQLHNTFDDRLRASVHIPLLFIDGDHKVTSNIVVNSKNYEIEHEPENIQEEIVINKPFIFVCCDHDGRILEMGMFFGP</sequence>
<dbReference type="InterPro" id="IPR036186">
    <property type="entry name" value="Serpin_sf"/>
</dbReference>
<dbReference type="InterPro" id="IPR042185">
    <property type="entry name" value="Serpin_sf_2"/>
</dbReference>
<feature type="region of interest" description="Disordered" evidence="1">
    <location>
        <begin position="65"/>
        <end position="110"/>
    </location>
</feature>
<dbReference type="Gene3D" id="2.30.39.10">
    <property type="entry name" value="Alpha-1-antitrypsin, domain 1"/>
    <property type="match status" value="1"/>
</dbReference>
<organism evidence="2">
    <name type="scientific">Melicertus latisulcatus pemonivirus</name>
    <dbReference type="NCBI Taxonomy" id="2984278"/>
    <lineage>
        <taxon>Viruses</taxon>
        <taxon>Viruses incertae sedis</taxon>
        <taxon>Naldaviricetes</taxon>
        <taxon>Nimaviridae</taxon>
    </lineage>
</organism>
<dbReference type="EMBL" id="LC738875">
    <property type="protein sequence ID" value="BDT62517.1"/>
    <property type="molecule type" value="Genomic_DNA"/>
</dbReference>
<feature type="compositionally biased region" description="Basic and acidic residues" evidence="1">
    <location>
        <begin position="90"/>
        <end position="99"/>
    </location>
</feature>
<proteinExistence type="predicted"/>
<name>A0A9C7CF49_9VIRU</name>
<evidence type="ECO:0000256" key="1">
    <source>
        <dbReference type="SAM" id="MobiDB-lite"/>
    </source>
</evidence>
<protein>
    <submittedName>
        <fullName evidence="2">Uncharacterized protein</fullName>
    </submittedName>
</protein>
<dbReference type="SUPFAM" id="SSF56574">
    <property type="entry name" value="Serpins"/>
    <property type="match status" value="1"/>
</dbReference>